<dbReference type="EMBL" id="FP340277">
    <property type="protein sequence ID" value="CAZ15830.1"/>
    <property type="molecule type" value="Genomic_DNA"/>
</dbReference>
<proteinExistence type="predicted"/>
<gene>
    <name evidence="1" type="ordered locus">XALr_3243</name>
</gene>
<evidence type="ECO:0000313" key="1">
    <source>
        <dbReference type="EMBL" id="CAZ15830.1"/>
    </source>
</evidence>
<keyword evidence="2" id="KW-1185">Reference proteome</keyword>
<keyword evidence="1" id="KW-0614">Plasmid</keyword>
<accession>D6CK59</accession>
<dbReference type="AlphaFoldDB" id="D6CK59"/>
<evidence type="ECO:0000313" key="2">
    <source>
        <dbReference type="Proteomes" id="UP000001890"/>
    </source>
</evidence>
<geneLocation type="plasmid" evidence="1 2">
    <name>plasmIII</name>
</geneLocation>
<dbReference type="Proteomes" id="UP000001890">
    <property type="component" value="Plasmid plasmIII"/>
</dbReference>
<sequence length="137" mass="15923">MTDKNEDNRHKALMTALEKVQTALEALALLKLADEFYTKEERAKVYAEYDRLRDVDQAAYENLDKARDKARAADDLTWEQRVEKYGEVKARELAAPYHAAMDARRESSLAVMAFQKEHRIVLRLLDMRATLSKGRYD</sequence>
<reference evidence="2" key="1">
    <citation type="journal article" date="2009" name="BMC Genomics">
        <title>The complete genome sequence of Xanthomonas albilineans provides new insights into the reductive genome evolution of the xylem-limited Xanthomonadaceae.</title>
        <authorList>
            <person name="Pieretti I."/>
            <person name="Royer M."/>
            <person name="Barbe V."/>
            <person name="Carrere S."/>
            <person name="Koebnik R."/>
            <person name="Cociancich S."/>
            <person name="Couloux A."/>
            <person name="Darrasse A."/>
            <person name="Gouzy J."/>
            <person name="Jacques M.A."/>
            <person name="Lauber E."/>
            <person name="Manceau C."/>
            <person name="Mangenot S."/>
            <person name="Poussier S."/>
            <person name="Segurens B."/>
            <person name="Szurek B."/>
            <person name="Verdier V."/>
            <person name="Arlat M."/>
            <person name="Rott P."/>
        </authorList>
    </citation>
    <scope>NUCLEOTIDE SEQUENCE [LARGE SCALE GENOMIC DNA]</scope>
    <source>
        <strain evidence="2">GPE PC73 / CFBP 7063</strain>
        <plasmid evidence="2">Plasmid plasmIII</plasmid>
    </source>
</reference>
<dbReference type="OrthoDB" id="9154595at2"/>
<dbReference type="KEGG" id="xal:XALr_3243"/>
<name>D6CK59_XANAP</name>
<organism evidence="2">
    <name type="scientific">Xanthomonas albilineans (strain GPE PC73 / CFBP 7063)</name>
    <dbReference type="NCBI Taxonomy" id="380358"/>
    <lineage>
        <taxon>Bacteria</taxon>
        <taxon>Pseudomonadati</taxon>
        <taxon>Pseudomonadota</taxon>
        <taxon>Gammaproteobacteria</taxon>
        <taxon>Lysobacterales</taxon>
        <taxon>Lysobacteraceae</taxon>
        <taxon>Xanthomonas</taxon>
    </lineage>
</organism>
<protein>
    <submittedName>
        <fullName evidence="1">Uncharacterized protein</fullName>
    </submittedName>
</protein>